<sequence>MIKLQQTQQSVIAGRDLRNTEKTEAGLNERIAQLQADPDVQEYLNKSIPEQERSLVSSDSALQRP</sequence>
<evidence type="ECO:0000313" key="3">
    <source>
        <dbReference type="Proteomes" id="UP000050523"/>
    </source>
</evidence>
<reference evidence="2 3" key="1">
    <citation type="submission" date="2015-09" db="EMBL/GenBank/DDBJ databases">
        <title>Genome announcement of multiple Pseudomonas syringae strains.</title>
        <authorList>
            <person name="Thakur S."/>
            <person name="Wang P.W."/>
            <person name="Gong Y."/>
            <person name="Weir B.S."/>
            <person name="Guttman D.S."/>
        </authorList>
    </citation>
    <scope>NUCLEOTIDE SEQUENCE [LARGE SCALE GENOMIC DNA]</scope>
    <source>
        <strain evidence="2 3">ICMP9151</strain>
    </source>
</reference>
<name>A0AA40TW06_9PSED</name>
<dbReference type="Proteomes" id="UP000050523">
    <property type="component" value="Unassembled WGS sequence"/>
</dbReference>
<proteinExistence type="predicted"/>
<organism evidence="2 3">
    <name type="scientific">Pseudomonas tremae</name>
    <dbReference type="NCBI Taxonomy" id="200454"/>
    <lineage>
        <taxon>Bacteria</taxon>
        <taxon>Pseudomonadati</taxon>
        <taxon>Pseudomonadota</taxon>
        <taxon>Gammaproteobacteria</taxon>
        <taxon>Pseudomonadales</taxon>
        <taxon>Pseudomonadaceae</taxon>
        <taxon>Pseudomonas</taxon>
    </lineage>
</organism>
<evidence type="ECO:0000256" key="1">
    <source>
        <dbReference type="SAM" id="MobiDB-lite"/>
    </source>
</evidence>
<feature type="compositionally biased region" description="Polar residues" evidence="1">
    <location>
        <begin position="54"/>
        <end position="65"/>
    </location>
</feature>
<protein>
    <submittedName>
        <fullName evidence="2">Thiol:disulfide interchange protein DsbE</fullName>
    </submittedName>
</protein>
<dbReference type="AlphaFoldDB" id="A0AA40TW06"/>
<dbReference type="EMBL" id="LJRO01000150">
    <property type="protein sequence ID" value="KPZ03066.1"/>
    <property type="molecule type" value="Genomic_DNA"/>
</dbReference>
<evidence type="ECO:0000313" key="2">
    <source>
        <dbReference type="EMBL" id="KPZ03066.1"/>
    </source>
</evidence>
<gene>
    <name evidence="2" type="ORF">ALO43_200325</name>
</gene>
<accession>A0AA40TW06</accession>
<comment type="caution">
    <text evidence="2">The sequence shown here is derived from an EMBL/GenBank/DDBJ whole genome shotgun (WGS) entry which is preliminary data.</text>
</comment>
<feature type="region of interest" description="Disordered" evidence="1">
    <location>
        <begin position="46"/>
        <end position="65"/>
    </location>
</feature>